<evidence type="ECO:0000313" key="2">
    <source>
        <dbReference type="EMBL" id="CAL1529135.1"/>
    </source>
</evidence>
<keyword evidence="3" id="KW-1185">Reference proteome</keyword>
<accession>A0AAV2H7F7</accession>
<evidence type="ECO:0000313" key="3">
    <source>
        <dbReference type="Proteomes" id="UP001497497"/>
    </source>
</evidence>
<sequence length="235" mass="26673">MQDIIGPGAQDLTQLLYAPGPSQEGPRGRGRGRGGGDRDDPRAQLIQVLQYVIENLIYHMTEIMPKTGVLGTHNKSAVFEMIKSGKRFPDGYFWQIELDRLQFDGSGRTANVGNLEAFILIVGIFLSRSFITTLLMKPVDYGLSNDPLTDTGERNLKMLATCLLFLVRRVSVRRESPMLPMPGEVARYVYADEEMRPVHLRLRRTYEYCENLLREWGAEYIKRLREAVSTTTKSA</sequence>
<name>A0AAV2H7F7_LYMST</name>
<dbReference type="EMBL" id="CAXITT010000043">
    <property type="protein sequence ID" value="CAL1529135.1"/>
    <property type="molecule type" value="Genomic_DNA"/>
</dbReference>
<gene>
    <name evidence="2" type="ORF">GSLYS_00003290001</name>
</gene>
<evidence type="ECO:0000256" key="1">
    <source>
        <dbReference type="SAM" id="MobiDB-lite"/>
    </source>
</evidence>
<dbReference type="AlphaFoldDB" id="A0AAV2H7F7"/>
<organism evidence="2 3">
    <name type="scientific">Lymnaea stagnalis</name>
    <name type="common">Great pond snail</name>
    <name type="synonym">Helix stagnalis</name>
    <dbReference type="NCBI Taxonomy" id="6523"/>
    <lineage>
        <taxon>Eukaryota</taxon>
        <taxon>Metazoa</taxon>
        <taxon>Spiralia</taxon>
        <taxon>Lophotrochozoa</taxon>
        <taxon>Mollusca</taxon>
        <taxon>Gastropoda</taxon>
        <taxon>Heterobranchia</taxon>
        <taxon>Euthyneura</taxon>
        <taxon>Panpulmonata</taxon>
        <taxon>Hygrophila</taxon>
        <taxon>Lymnaeoidea</taxon>
        <taxon>Lymnaeidae</taxon>
        <taxon>Lymnaea</taxon>
    </lineage>
</organism>
<dbReference type="Proteomes" id="UP001497497">
    <property type="component" value="Unassembled WGS sequence"/>
</dbReference>
<proteinExistence type="predicted"/>
<protein>
    <submittedName>
        <fullName evidence="2">Uncharacterized protein</fullName>
    </submittedName>
</protein>
<feature type="region of interest" description="Disordered" evidence="1">
    <location>
        <begin position="15"/>
        <end position="40"/>
    </location>
</feature>
<reference evidence="2 3" key="1">
    <citation type="submission" date="2024-04" db="EMBL/GenBank/DDBJ databases">
        <authorList>
            <consortium name="Genoscope - CEA"/>
            <person name="William W."/>
        </authorList>
    </citation>
    <scope>NUCLEOTIDE SEQUENCE [LARGE SCALE GENOMIC DNA]</scope>
</reference>
<comment type="caution">
    <text evidence="2">The sequence shown here is derived from an EMBL/GenBank/DDBJ whole genome shotgun (WGS) entry which is preliminary data.</text>
</comment>